<accession>Q2R765</accession>
<evidence type="ECO:0000313" key="3">
    <source>
        <dbReference type="Proteomes" id="UP000000763"/>
    </source>
</evidence>
<proteinExistence type="predicted"/>
<dbReference type="AlphaFoldDB" id="Q2R765"/>
<evidence type="ECO:0000313" key="2">
    <source>
        <dbReference type="EMBL" id="AAX95292.1"/>
    </source>
</evidence>
<sequence>MAAAFAQESSHAVVYRASNSKRYTTRTFGRAYRNEGHKQRHEPEASSDGRRENISESRGIELTSFAKDGLCRRVVRLKSARRKPTKGMGFAKYRTLPGEGPAGRHAFQRLRQGLGRVTWPIRSPYEQKTLYAHKDIPIIRATMAFAAQAINALPMFAYKPSSAVEKDGVGGAALYTVYHVGRKRTRK</sequence>
<reference evidence="3" key="2">
    <citation type="journal article" date="2008" name="Nucleic Acids Res.">
        <title>The rice annotation project database (RAP-DB): 2008 update.</title>
        <authorList>
            <consortium name="The rice annotation project (RAP)"/>
        </authorList>
    </citation>
    <scope>GENOME REANNOTATION</scope>
    <source>
        <strain evidence="3">cv. Nipponbare</strain>
    </source>
</reference>
<protein>
    <submittedName>
        <fullName evidence="2">Uncharacterized protein</fullName>
    </submittedName>
</protein>
<organism evidence="2 3">
    <name type="scientific">Oryza sativa subsp. japonica</name>
    <name type="common">Rice</name>
    <dbReference type="NCBI Taxonomy" id="39947"/>
    <lineage>
        <taxon>Eukaryota</taxon>
        <taxon>Viridiplantae</taxon>
        <taxon>Streptophyta</taxon>
        <taxon>Embryophyta</taxon>
        <taxon>Tracheophyta</taxon>
        <taxon>Spermatophyta</taxon>
        <taxon>Magnoliopsida</taxon>
        <taxon>Liliopsida</taxon>
        <taxon>Poales</taxon>
        <taxon>Poaceae</taxon>
        <taxon>BOP clade</taxon>
        <taxon>Oryzoideae</taxon>
        <taxon>Oryzeae</taxon>
        <taxon>Oryzinae</taxon>
        <taxon>Oryza</taxon>
        <taxon>Oryza sativa</taxon>
    </lineage>
</organism>
<feature type="region of interest" description="Disordered" evidence="1">
    <location>
        <begin position="25"/>
        <end position="54"/>
    </location>
</feature>
<name>Q2R765_ORYSJ</name>
<dbReference type="EMBL" id="AC120308">
    <property type="protein sequence ID" value="AAX95292.1"/>
    <property type="molecule type" value="Genomic_DNA"/>
</dbReference>
<dbReference type="Proteomes" id="UP000000763">
    <property type="component" value="Chromosome 11"/>
</dbReference>
<reference evidence="3" key="1">
    <citation type="journal article" date="2005" name="Nature">
        <title>The map-based sequence of the rice genome.</title>
        <authorList>
            <consortium name="International rice genome sequencing project (IRGSP)"/>
            <person name="Matsumoto T."/>
            <person name="Wu J."/>
            <person name="Kanamori H."/>
            <person name="Katayose Y."/>
            <person name="Fujisawa M."/>
            <person name="Namiki N."/>
            <person name="Mizuno H."/>
            <person name="Yamamoto K."/>
            <person name="Antonio B.A."/>
            <person name="Baba T."/>
            <person name="Sakata K."/>
            <person name="Nagamura Y."/>
            <person name="Aoki H."/>
            <person name="Arikawa K."/>
            <person name="Arita K."/>
            <person name="Bito T."/>
            <person name="Chiden Y."/>
            <person name="Fujitsuka N."/>
            <person name="Fukunaka R."/>
            <person name="Hamada M."/>
            <person name="Harada C."/>
            <person name="Hayashi A."/>
            <person name="Hijishita S."/>
            <person name="Honda M."/>
            <person name="Hosokawa S."/>
            <person name="Ichikawa Y."/>
            <person name="Idonuma A."/>
            <person name="Iijima M."/>
            <person name="Ikeda M."/>
            <person name="Ikeno M."/>
            <person name="Ito K."/>
            <person name="Ito S."/>
            <person name="Ito T."/>
            <person name="Ito Y."/>
            <person name="Ito Y."/>
            <person name="Iwabuchi A."/>
            <person name="Kamiya K."/>
            <person name="Karasawa W."/>
            <person name="Kurita K."/>
            <person name="Katagiri S."/>
            <person name="Kikuta A."/>
            <person name="Kobayashi H."/>
            <person name="Kobayashi N."/>
            <person name="Machita K."/>
            <person name="Maehara T."/>
            <person name="Masukawa M."/>
            <person name="Mizubayashi T."/>
            <person name="Mukai Y."/>
            <person name="Nagasaki H."/>
            <person name="Nagata Y."/>
            <person name="Naito S."/>
            <person name="Nakashima M."/>
            <person name="Nakama Y."/>
            <person name="Nakamichi Y."/>
            <person name="Nakamura M."/>
            <person name="Meguro A."/>
            <person name="Negishi M."/>
            <person name="Ohta I."/>
            <person name="Ohta T."/>
            <person name="Okamoto M."/>
            <person name="Ono N."/>
            <person name="Saji S."/>
            <person name="Sakaguchi M."/>
            <person name="Sakai K."/>
            <person name="Shibata M."/>
            <person name="Shimokawa T."/>
            <person name="Song J."/>
            <person name="Takazaki Y."/>
            <person name="Terasawa K."/>
            <person name="Tsugane M."/>
            <person name="Tsuji K."/>
            <person name="Ueda S."/>
            <person name="Waki K."/>
            <person name="Yamagata H."/>
            <person name="Yamamoto M."/>
            <person name="Yamamoto S."/>
            <person name="Yamane H."/>
            <person name="Yoshiki S."/>
            <person name="Yoshihara R."/>
            <person name="Yukawa K."/>
            <person name="Zhong H."/>
            <person name="Yano M."/>
            <person name="Yuan Q."/>
            <person name="Ouyang S."/>
            <person name="Liu J."/>
            <person name="Jones K.M."/>
            <person name="Gansberger K."/>
            <person name="Moffat K."/>
            <person name="Hill J."/>
            <person name="Bera J."/>
            <person name="Fadrosh D."/>
            <person name="Jin S."/>
            <person name="Johri S."/>
            <person name="Kim M."/>
            <person name="Overton L."/>
            <person name="Reardon M."/>
            <person name="Tsitrin T."/>
            <person name="Vuong H."/>
            <person name="Weaver B."/>
            <person name="Ciecko A."/>
            <person name="Tallon L."/>
            <person name="Jackson J."/>
            <person name="Pai G."/>
            <person name="Aken S.V."/>
            <person name="Utterback T."/>
            <person name="Reidmuller S."/>
            <person name="Feldblyum T."/>
            <person name="Hsiao J."/>
            <person name="Zismann V."/>
            <person name="Iobst S."/>
            <person name="de Vazeille A.R."/>
            <person name="Buell C.R."/>
            <person name="Ying K."/>
            <person name="Li Y."/>
            <person name="Lu T."/>
            <person name="Huang Y."/>
            <person name="Zhao Q."/>
            <person name="Feng Q."/>
            <person name="Zhang L."/>
            <person name="Zhu J."/>
            <person name="Weng Q."/>
            <person name="Mu J."/>
            <person name="Lu Y."/>
            <person name="Fan D."/>
            <person name="Liu Y."/>
            <person name="Guan J."/>
            <person name="Zhang Y."/>
            <person name="Yu S."/>
            <person name="Liu X."/>
            <person name="Zhang Y."/>
            <person name="Hong G."/>
            <person name="Han B."/>
            <person name="Choisne N."/>
            <person name="Demange N."/>
            <person name="Orjeda G."/>
            <person name="Samain S."/>
            <person name="Cattolico L."/>
            <person name="Pelletier E."/>
            <person name="Couloux A."/>
            <person name="Segurens B."/>
            <person name="Wincker P."/>
            <person name="D'Hont A."/>
            <person name="Scarpelli C."/>
            <person name="Weissenbach J."/>
            <person name="Salanoubat M."/>
            <person name="Quetier F."/>
            <person name="Yu Y."/>
            <person name="Kim H.R."/>
            <person name="Rambo T."/>
            <person name="Currie J."/>
            <person name="Collura K."/>
            <person name="Luo M."/>
            <person name="Yang T."/>
            <person name="Ammiraju J.S.S."/>
            <person name="Engler F."/>
            <person name="Soderlund C."/>
            <person name="Wing R.A."/>
            <person name="Palmer L.E."/>
            <person name="de la Bastide M."/>
            <person name="Spiegel L."/>
            <person name="Nascimento L."/>
            <person name="Zutavern T."/>
            <person name="O'Shaughnessy A."/>
            <person name="Dike S."/>
            <person name="Dedhia N."/>
            <person name="Preston R."/>
            <person name="Balija V."/>
            <person name="McCombie W.R."/>
            <person name="Chow T."/>
            <person name="Chen H."/>
            <person name="Chung M."/>
            <person name="Chen C."/>
            <person name="Shaw J."/>
            <person name="Wu H."/>
            <person name="Hsiao K."/>
            <person name="Chao Y."/>
            <person name="Chu M."/>
            <person name="Cheng C."/>
            <person name="Hour A."/>
            <person name="Lee P."/>
            <person name="Lin S."/>
            <person name="Lin Y."/>
            <person name="Liou J."/>
            <person name="Liu S."/>
            <person name="Hsing Y."/>
            <person name="Raghuvanshi S."/>
            <person name="Mohanty A."/>
            <person name="Bharti A.K."/>
            <person name="Gaur A."/>
            <person name="Gupta V."/>
            <person name="Kumar D."/>
            <person name="Ravi V."/>
            <person name="Vij S."/>
            <person name="Kapur A."/>
            <person name="Khurana P."/>
            <person name="Khurana P."/>
            <person name="Khurana J.P."/>
            <person name="Tyagi A.K."/>
            <person name="Gaikwad K."/>
            <person name="Singh A."/>
            <person name="Dalal V."/>
            <person name="Srivastava S."/>
            <person name="Dixit A."/>
            <person name="Pal A.K."/>
            <person name="Ghazi I.A."/>
            <person name="Yadav M."/>
            <person name="Pandit A."/>
            <person name="Bhargava A."/>
            <person name="Sureshbabu K."/>
            <person name="Batra K."/>
            <person name="Sharma T.R."/>
            <person name="Mohapatra T."/>
            <person name="Singh N.K."/>
            <person name="Messing J."/>
            <person name="Nelson A.B."/>
            <person name="Fuks G."/>
            <person name="Kavchok S."/>
            <person name="Keizer G."/>
            <person name="Linton E."/>
            <person name="Llaca V."/>
            <person name="Song R."/>
            <person name="Tanyolac B."/>
            <person name="Young S."/>
            <person name="Ho-Il K."/>
            <person name="Hahn J.H."/>
            <person name="Sangsakoo G."/>
            <person name="Vanavichit A."/>
            <person name="de Mattos Luiz.A.T."/>
            <person name="Zimmer P.D."/>
            <person name="Malone G."/>
            <person name="Dellagostin O."/>
            <person name="de Oliveira A.C."/>
            <person name="Bevan M."/>
            <person name="Bancroft I."/>
            <person name="Minx P."/>
            <person name="Cordum H."/>
            <person name="Wilson R."/>
            <person name="Cheng Z."/>
            <person name="Jin W."/>
            <person name="Jiang J."/>
            <person name="Leong S.A."/>
            <person name="Iwama H."/>
            <person name="Gojobori T."/>
            <person name="Itoh T."/>
            <person name="Niimura Y."/>
            <person name="Fujii Y."/>
            <person name="Habara T."/>
            <person name="Sakai H."/>
            <person name="Sato Y."/>
            <person name="Wilson G."/>
            <person name="Kumar K."/>
            <person name="McCouch S."/>
            <person name="Juretic N."/>
            <person name="Hoen D."/>
            <person name="Wright S."/>
            <person name="Bruskiewich R."/>
            <person name="Bureau T."/>
            <person name="Miyao A."/>
            <person name="Hirochika H."/>
            <person name="Nishikawa T."/>
            <person name="Kadowaki K."/>
            <person name="Sugiura M."/>
            <person name="Burr B."/>
            <person name="Sasaki T."/>
        </authorList>
    </citation>
    <scope>NUCLEOTIDE SEQUENCE [LARGE SCALE GENOMIC DNA]</scope>
    <source>
        <strain evidence="3">cv. Nipponbare</strain>
    </source>
</reference>
<feature type="compositionally biased region" description="Basic and acidic residues" evidence="1">
    <location>
        <begin position="32"/>
        <end position="54"/>
    </location>
</feature>
<evidence type="ECO:0000256" key="1">
    <source>
        <dbReference type="SAM" id="MobiDB-lite"/>
    </source>
</evidence>